<gene>
    <name evidence="8" type="ORF">AS030_03240</name>
</gene>
<dbReference type="InterPro" id="IPR000524">
    <property type="entry name" value="Tscrpt_reg_HTH_GntR"/>
</dbReference>
<evidence type="ECO:0000313" key="8">
    <source>
        <dbReference type="EMBL" id="KSU84574.1"/>
    </source>
</evidence>
<dbReference type="PANTHER" id="PTHR43537:SF34">
    <property type="entry name" value="PYRUVATE DEHYDROGENASE COMPLEX REPRESSOR"/>
    <property type="match status" value="1"/>
</dbReference>
<keyword evidence="3" id="KW-0238">DNA-binding</keyword>
<evidence type="ECO:0000256" key="5">
    <source>
        <dbReference type="ARBA" id="ARBA00037357"/>
    </source>
</evidence>
<accession>A0A0V8JC17</accession>
<dbReference type="PROSITE" id="PS50949">
    <property type="entry name" value="HTH_GNTR"/>
    <property type="match status" value="1"/>
</dbReference>
<dbReference type="SUPFAM" id="SSF48008">
    <property type="entry name" value="GntR ligand-binding domain-like"/>
    <property type="match status" value="1"/>
</dbReference>
<evidence type="ECO:0000313" key="9">
    <source>
        <dbReference type="Proteomes" id="UP000054099"/>
    </source>
</evidence>
<dbReference type="Pfam" id="PF00392">
    <property type="entry name" value="GntR"/>
    <property type="match status" value="1"/>
</dbReference>
<dbReference type="InterPro" id="IPR036388">
    <property type="entry name" value="WH-like_DNA-bd_sf"/>
</dbReference>
<comment type="caution">
    <text evidence="8">The sequence shown here is derived from an EMBL/GenBank/DDBJ whole genome shotgun (WGS) entry which is preliminary data.</text>
</comment>
<dbReference type="SUPFAM" id="SSF46785">
    <property type="entry name" value="Winged helix' DNA-binding domain"/>
    <property type="match status" value="1"/>
</dbReference>
<dbReference type="OrthoDB" id="9782299at2"/>
<reference evidence="8 9" key="1">
    <citation type="journal article" date="2014" name="Antonie Van Leeuwenhoek">
        <title>Fictibacillus enclensis sp. nov., isolated from marine sediment.</title>
        <authorList>
            <person name="Dastager S.G."/>
            <person name="Mawlankar R."/>
            <person name="Srinivasan K."/>
            <person name="Tang S.K."/>
            <person name="Lee J.C."/>
            <person name="Ramana V.V."/>
            <person name="Shouche Y.S."/>
        </authorList>
    </citation>
    <scope>NUCLEOTIDE SEQUENCE [LARGE SCALE GENOMIC DNA]</scope>
    <source>
        <strain evidence="8 9">NIO-1003</strain>
    </source>
</reference>
<dbReference type="InterPro" id="IPR011711">
    <property type="entry name" value="GntR_C"/>
</dbReference>
<dbReference type="InterPro" id="IPR036390">
    <property type="entry name" value="WH_DNA-bd_sf"/>
</dbReference>
<evidence type="ECO:0000259" key="7">
    <source>
        <dbReference type="PROSITE" id="PS50949"/>
    </source>
</evidence>
<feature type="domain" description="HTH gntR-type" evidence="7">
    <location>
        <begin position="5"/>
        <end position="73"/>
    </location>
</feature>
<dbReference type="InterPro" id="IPR008920">
    <property type="entry name" value="TF_FadR/GntR_C"/>
</dbReference>
<name>A0A0V8JC17_9BACL</name>
<comment type="function">
    <text evidence="5">Transcriptional repressor for the pyruvate dehydrogenase complex genes aceEF and lpd.</text>
</comment>
<sequence length="235" mass="27137">MSKKEKISQIISRELLQMIESGHYLPGDKLPTEMALSKQFGVSRISVREALSVLRASGLITSRQGGGSYIEENTQSQILRSIHMKSDDVESIRHLFEMRKIMEPEAAYLAATRRTTEQLSSMKHVLDKLEYGSLNADQNHYTNDIAFHRAVILATHNPVMIHMMENLADLYEKTLKVTLEPNKELKQKRESVYQEHRRIYEAIELEEPELAKVQSTIHLRNAEKKLSLFLQNYEI</sequence>
<evidence type="ECO:0000256" key="6">
    <source>
        <dbReference type="ARBA" id="ARBA00039592"/>
    </source>
</evidence>
<dbReference type="PANTHER" id="PTHR43537">
    <property type="entry name" value="TRANSCRIPTIONAL REGULATOR, GNTR FAMILY"/>
    <property type="match status" value="1"/>
</dbReference>
<evidence type="ECO:0000256" key="3">
    <source>
        <dbReference type="ARBA" id="ARBA00023125"/>
    </source>
</evidence>
<proteinExistence type="predicted"/>
<organism evidence="8 9">
    <name type="scientific">Fictibacillus enclensis</name>
    <dbReference type="NCBI Taxonomy" id="1017270"/>
    <lineage>
        <taxon>Bacteria</taxon>
        <taxon>Bacillati</taxon>
        <taxon>Bacillota</taxon>
        <taxon>Bacilli</taxon>
        <taxon>Bacillales</taxon>
        <taxon>Fictibacillaceae</taxon>
        <taxon>Fictibacillus</taxon>
    </lineage>
</organism>
<dbReference type="PRINTS" id="PR00035">
    <property type="entry name" value="HTHGNTR"/>
</dbReference>
<dbReference type="Proteomes" id="UP000054099">
    <property type="component" value="Unassembled WGS sequence"/>
</dbReference>
<keyword evidence="4" id="KW-0804">Transcription</keyword>
<dbReference type="AlphaFoldDB" id="A0A0V8JC17"/>
<evidence type="ECO:0000256" key="1">
    <source>
        <dbReference type="ARBA" id="ARBA00022491"/>
    </source>
</evidence>
<dbReference type="SMART" id="SM00895">
    <property type="entry name" value="FCD"/>
    <property type="match status" value="1"/>
</dbReference>
<keyword evidence="2" id="KW-0805">Transcription regulation</keyword>
<keyword evidence="1" id="KW-0678">Repressor</keyword>
<evidence type="ECO:0000256" key="2">
    <source>
        <dbReference type="ARBA" id="ARBA00023015"/>
    </source>
</evidence>
<dbReference type="CDD" id="cd07377">
    <property type="entry name" value="WHTH_GntR"/>
    <property type="match status" value="1"/>
</dbReference>
<dbReference type="GO" id="GO:0003700">
    <property type="term" value="F:DNA-binding transcription factor activity"/>
    <property type="evidence" value="ECO:0007669"/>
    <property type="project" value="InterPro"/>
</dbReference>
<evidence type="ECO:0000256" key="4">
    <source>
        <dbReference type="ARBA" id="ARBA00023163"/>
    </source>
</evidence>
<dbReference type="RefSeq" id="WP_061968339.1">
    <property type="nucleotide sequence ID" value="NZ_FMAV01000001.1"/>
</dbReference>
<keyword evidence="9" id="KW-1185">Reference proteome</keyword>
<dbReference type="GO" id="GO:0003677">
    <property type="term" value="F:DNA binding"/>
    <property type="evidence" value="ECO:0007669"/>
    <property type="project" value="UniProtKB-KW"/>
</dbReference>
<dbReference type="Gene3D" id="1.10.10.10">
    <property type="entry name" value="Winged helix-like DNA-binding domain superfamily/Winged helix DNA-binding domain"/>
    <property type="match status" value="1"/>
</dbReference>
<dbReference type="Gene3D" id="1.20.120.530">
    <property type="entry name" value="GntR ligand-binding domain-like"/>
    <property type="match status" value="1"/>
</dbReference>
<dbReference type="EMBL" id="LNQN01000001">
    <property type="protein sequence ID" value="KSU84574.1"/>
    <property type="molecule type" value="Genomic_DNA"/>
</dbReference>
<dbReference type="Pfam" id="PF07729">
    <property type="entry name" value="FCD"/>
    <property type="match status" value="1"/>
</dbReference>
<protein>
    <recommendedName>
        <fullName evidence="6">Pyruvate dehydrogenase complex repressor</fullName>
    </recommendedName>
</protein>
<dbReference type="SMART" id="SM00345">
    <property type="entry name" value="HTH_GNTR"/>
    <property type="match status" value="1"/>
</dbReference>